<dbReference type="EMBL" id="JADBGQ010000008">
    <property type="protein sequence ID" value="KAG5386139.1"/>
    <property type="molecule type" value="Genomic_DNA"/>
</dbReference>
<dbReference type="Pfam" id="PF01789">
    <property type="entry name" value="PsbP"/>
    <property type="match status" value="1"/>
</dbReference>
<evidence type="ECO:0000313" key="4">
    <source>
        <dbReference type="Proteomes" id="UP000823674"/>
    </source>
</evidence>
<evidence type="ECO:0000259" key="2">
    <source>
        <dbReference type="Pfam" id="PF01789"/>
    </source>
</evidence>
<dbReference type="PANTHER" id="PTHR31407:SF4">
    <property type="entry name" value="PSBP-LIKE PROTEIN 1, CHLOROPLASTIC"/>
    <property type="match status" value="1"/>
</dbReference>
<dbReference type="InterPro" id="IPR016123">
    <property type="entry name" value="Mog1/PsbP_a/b/a-sand"/>
</dbReference>
<dbReference type="Gene3D" id="3.40.1000.10">
    <property type="entry name" value="Mog1/PsbP, alpha/beta/alpha sandwich"/>
    <property type="match status" value="1"/>
</dbReference>
<feature type="transmembrane region" description="Helical" evidence="1">
    <location>
        <begin position="53"/>
        <end position="70"/>
    </location>
</feature>
<organism evidence="3 4">
    <name type="scientific">Brassica rapa subsp. trilocularis</name>
    <dbReference type="NCBI Taxonomy" id="1813537"/>
    <lineage>
        <taxon>Eukaryota</taxon>
        <taxon>Viridiplantae</taxon>
        <taxon>Streptophyta</taxon>
        <taxon>Embryophyta</taxon>
        <taxon>Tracheophyta</taxon>
        <taxon>Spermatophyta</taxon>
        <taxon>Magnoliopsida</taxon>
        <taxon>eudicotyledons</taxon>
        <taxon>Gunneridae</taxon>
        <taxon>Pentapetalae</taxon>
        <taxon>rosids</taxon>
        <taxon>malvids</taxon>
        <taxon>Brassicales</taxon>
        <taxon>Brassicaceae</taxon>
        <taxon>Brassiceae</taxon>
        <taxon>Brassica</taxon>
    </lineage>
</organism>
<evidence type="ECO:0000256" key="1">
    <source>
        <dbReference type="SAM" id="Phobius"/>
    </source>
</evidence>
<reference evidence="3 4" key="1">
    <citation type="submission" date="2021-03" db="EMBL/GenBank/DDBJ databases">
        <authorList>
            <person name="King G.J."/>
            <person name="Bancroft I."/>
            <person name="Baten A."/>
            <person name="Bloomfield J."/>
            <person name="Borpatragohain P."/>
            <person name="He Z."/>
            <person name="Irish N."/>
            <person name="Irwin J."/>
            <person name="Liu K."/>
            <person name="Mauleon R.P."/>
            <person name="Moore J."/>
            <person name="Morris R."/>
            <person name="Ostergaard L."/>
            <person name="Wang B."/>
            <person name="Wells R."/>
        </authorList>
    </citation>
    <scope>NUCLEOTIDE SEQUENCE [LARGE SCALE GENOMIC DNA]</scope>
    <source>
        <strain evidence="3">R-o-18</strain>
        <tissue evidence="3">Leaf</tissue>
    </source>
</reference>
<evidence type="ECO:0000313" key="3">
    <source>
        <dbReference type="EMBL" id="KAG5386139.1"/>
    </source>
</evidence>
<feature type="transmembrane region" description="Helical" evidence="1">
    <location>
        <begin position="12"/>
        <end position="32"/>
    </location>
</feature>
<dbReference type="SUPFAM" id="SSF55724">
    <property type="entry name" value="Mog1p/PsbP-like"/>
    <property type="match status" value="1"/>
</dbReference>
<dbReference type="InterPro" id="IPR002683">
    <property type="entry name" value="PsbP_C"/>
</dbReference>
<feature type="domain" description="PsbP C-terminal" evidence="2">
    <location>
        <begin position="76"/>
        <end position="113"/>
    </location>
</feature>
<gene>
    <name evidence="3" type="primary">A09p060960.1_BraROA</name>
    <name evidence="3" type="ORF">IGI04_037609</name>
</gene>
<dbReference type="PANTHER" id="PTHR31407">
    <property type="match status" value="1"/>
</dbReference>
<accession>A0ABQ7LI03</accession>
<keyword evidence="1" id="KW-0812">Transmembrane</keyword>
<sequence>MASLNLSPVVSFPSLEVFVGVPYCSGGVSFRVRSEQSLSSSSDLQDKCERRRVVITLVLVAPWISLLHLVQKARKDFMTVSDNKDAYSFLYPFGWQEAVIEGQDKVYKDVIEPF</sequence>
<keyword evidence="4" id="KW-1185">Reference proteome</keyword>
<name>A0ABQ7LI03_BRACM</name>
<proteinExistence type="predicted"/>
<keyword evidence="1" id="KW-0472">Membrane</keyword>
<comment type="caution">
    <text evidence="3">The sequence shown here is derived from an EMBL/GenBank/DDBJ whole genome shotgun (WGS) entry which is preliminary data.</text>
</comment>
<keyword evidence="1" id="KW-1133">Transmembrane helix</keyword>
<dbReference type="Proteomes" id="UP000823674">
    <property type="component" value="Chromosome A09"/>
</dbReference>
<protein>
    <recommendedName>
        <fullName evidence="2">PsbP C-terminal domain-containing protein</fullName>
    </recommendedName>
</protein>